<accession>A0ABY5Z2L3</accession>
<dbReference type="RefSeq" id="WP_260724338.1">
    <property type="nucleotide sequence ID" value="NZ_BAAABS010000082.1"/>
</dbReference>
<feature type="transmembrane region" description="Helical" evidence="2">
    <location>
        <begin position="25"/>
        <end position="45"/>
    </location>
</feature>
<evidence type="ECO:0000313" key="4">
    <source>
        <dbReference type="EMBL" id="UWZ34998.1"/>
    </source>
</evidence>
<keyword evidence="5" id="KW-1185">Reference proteome</keyword>
<dbReference type="Proteomes" id="UP001058271">
    <property type="component" value="Chromosome"/>
</dbReference>
<dbReference type="SUPFAM" id="SSF53955">
    <property type="entry name" value="Lysozyme-like"/>
    <property type="match status" value="1"/>
</dbReference>
<organism evidence="4 5">
    <name type="scientific">Dactylosporangium roseum</name>
    <dbReference type="NCBI Taxonomy" id="47989"/>
    <lineage>
        <taxon>Bacteria</taxon>
        <taxon>Bacillati</taxon>
        <taxon>Actinomycetota</taxon>
        <taxon>Actinomycetes</taxon>
        <taxon>Micromonosporales</taxon>
        <taxon>Micromonosporaceae</taxon>
        <taxon>Dactylosporangium</taxon>
    </lineage>
</organism>
<feature type="compositionally biased region" description="Pro residues" evidence="1">
    <location>
        <begin position="69"/>
        <end position="86"/>
    </location>
</feature>
<feature type="region of interest" description="Disordered" evidence="1">
    <location>
        <begin position="54"/>
        <end position="119"/>
    </location>
</feature>
<name>A0ABY5Z2L3_9ACTN</name>
<evidence type="ECO:0000256" key="2">
    <source>
        <dbReference type="SAM" id="Phobius"/>
    </source>
</evidence>
<protein>
    <submittedName>
        <fullName evidence="4">Lytic transglycosylase domain-containing protein</fullName>
    </submittedName>
</protein>
<feature type="domain" description="Transglycosylase SLT" evidence="3">
    <location>
        <begin position="146"/>
        <end position="266"/>
    </location>
</feature>
<keyword evidence="2" id="KW-1133">Transmembrane helix</keyword>
<reference evidence="4" key="1">
    <citation type="submission" date="2021-04" db="EMBL/GenBank/DDBJ databases">
        <title>Biosynthetic gene clusters of Dactylosporangioum roseum.</title>
        <authorList>
            <person name="Hartkoorn R.C."/>
            <person name="Beaudoing E."/>
            <person name="Hot D."/>
            <person name="Moureu S."/>
        </authorList>
    </citation>
    <scope>NUCLEOTIDE SEQUENCE</scope>
    <source>
        <strain evidence="4">NRRL B-16295</strain>
    </source>
</reference>
<dbReference type="InterPro" id="IPR023346">
    <property type="entry name" value="Lysozyme-like_dom_sf"/>
</dbReference>
<dbReference type="PANTHER" id="PTHR37423">
    <property type="entry name" value="SOLUBLE LYTIC MUREIN TRANSGLYCOSYLASE-RELATED"/>
    <property type="match status" value="1"/>
</dbReference>
<sequence>MSHYEDDDDTAEHPRGPVRRRIGTVVLFCGLAVVLIACGVIVGLARGVDRHATPAAATTPSSAPAGPSEEPPSPPPSSEPPPPSPSPSATTKTPAAKRTEVPPPPVKTTKPGCQPTYKGKQLAKSQVRQYLSTASTTQFWGSRAPAAEQAIRVPVRLLYAIADQESGWQSNIHACDGGVGVMQIMPDTEAWMNQRFGTTYEIDVPADNVMLGGQYLAWLFSYYGNQLQAFKADGTFDLSNPALLNGVISAYNWGTVGVDPAKGKAGIPNGQYVDNVKALMTSCCANY</sequence>
<dbReference type="PANTHER" id="PTHR37423:SF2">
    <property type="entry name" value="MEMBRANE-BOUND LYTIC MUREIN TRANSGLYCOSYLASE C"/>
    <property type="match status" value="1"/>
</dbReference>
<dbReference type="EMBL" id="CP073721">
    <property type="protein sequence ID" value="UWZ34998.1"/>
    <property type="molecule type" value="Genomic_DNA"/>
</dbReference>
<dbReference type="CDD" id="cd00254">
    <property type="entry name" value="LT-like"/>
    <property type="match status" value="1"/>
</dbReference>
<evidence type="ECO:0000259" key="3">
    <source>
        <dbReference type="Pfam" id="PF01464"/>
    </source>
</evidence>
<feature type="compositionally biased region" description="Low complexity" evidence="1">
    <location>
        <begin position="54"/>
        <end position="68"/>
    </location>
</feature>
<dbReference type="Pfam" id="PF01464">
    <property type="entry name" value="SLT"/>
    <property type="match status" value="1"/>
</dbReference>
<dbReference type="InterPro" id="IPR008258">
    <property type="entry name" value="Transglycosylase_SLT_dom_1"/>
</dbReference>
<keyword evidence="2" id="KW-0472">Membrane</keyword>
<dbReference type="Gene3D" id="1.10.530.10">
    <property type="match status" value="1"/>
</dbReference>
<feature type="compositionally biased region" description="Low complexity" evidence="1">
    <location>
        <begin position="87"/>
        <end position="96"/>
    </location>
</feature>
<evidence type="ECO:0000256" key="1">
    <source>
        <dbReference type="SAM" id="MobiDB-lite"/>
    </source>
</evidence>
<keyword evidence="2" id="KW-0812">Transmembrane</keyword>
<proteinExistence type="predicted"/>
<gene>
    <name evidence="4" type="ORF">Drose_28060</name>
</gene>
<evidence type="ECO:0000313" key="5">
    <source>
        <dbReference type="Proteomes" id="UP001058271"/>
    </source>
</evidence>